<organism evidence="8 9">
    <name type="scientific">Marinicella sediminis</name>
    <dbReference type="NCBI Taxonomy" id="1792834"/>
    <lineage>
        <taxon>Bacteria</taxon>
        <taxon>Pseudomonadati</taxon>
        <taxon>Pseudomonadota</taxon>
        <taxon>Gammaproteobacteria</taxon>
        <taxon>Lysobacterales</taxon>
        <taxon>Marinicellaceae</taxon>
        <taxon>Marinicella</taxon>
    </lineage>
</organism>
<keyword evidence="4 6" id="KW-1133">Transmembrane helix</keyword>
<keyword evidence="5 6" id="KW-0472">Membrane</keyword>
<feature type="transmembrane region" description="Helical" evidence="6">
    <location>
        <begin position="119"/>
        <end position="147"/>
    </location>
</feature>
<comment type="subcellular location">
    <subcellularLocation>
        <location evidence="1">Membrane</location>
        <topology evidence="1">Multi-pass membrane protein</topology>
    </subcellularLocation>
</comment>
<dbReference type="PROSITE" id="PS01271">
    <property type="entry name" value="NA_SULFATE"/>
    <property type="match status" value="1"/>
</dbReference>
<name>A0ABV7JBY4_9GAMM</name>
<feature type="transmembrane region" description="Helical" evidence="6">
    <location>
        <begin position="348"/>
        <end position="368"/>
    </location>
</feature>
<dbReference type="PANTHER" id="PTHR10283:SF82">
    <property type="entry name" value="SOLUTE CARRIER FAMILY 13 MEMBER 2"/>
    <property type="match status" value="1"/>
</dbReference>
<comment type="caution">
    <text evidence="8">The sequence shown here is derived from an EMBL/GenBank/DDBJ whole genome shotgun (WGS) entry which is preliminary data.</text>
</comment>
<evidence type="ECO:0000256" key="3">
    <source>
        <dbReference type="ARBA" id="ARBA00022692"/>
    </source>
</evidence>
<dbReference type="Pfam" id="PF03600">
    <property type="entry name" value="CitMHS"/>
    <property type="match status" value="1"/>
</dbReference>
<evidence type="ECO:0000256" key="4">
    <source>
        <dbReference type="ARBA" id="ARBA00022989"/>
    </source>
</evidence>
<gene>
    <name evidence="8" type="ORF">ACFODZ_08950</name>
</gene>
<feature type="domain" description="Citrate transporter-like" evidence="7">
    <location>
        <begin position="41"/>
        <end position="396"/>
    </location>
</feature>
<dbReference type="PANTHER" id="PTHR10283">
    <property type="entry name" value="SOLUTE CARRIER FAMILY 13 MEMBER"/>
    <property type="match status" value="1"/>
</dbReference>
<dbReference type="RefSeq" id="WP_077411055.1">
    <property type="nucleotide sequence ID" value="NZ_JBHRTS010000004.1"/>
</dbReference>
<dbReference type="InterPro" id="IPR031312">
    <property type="entry name" value="Na/sul_symport_CS"/>
</dbReference>
<evidence type="ECO:0000256" key="1">
    <source>
        <dbReference type="ARBA" id="ARBA00004141"/>
    </source>
</evidence>
<feature type="transmembrane region" description="Helical" evidence="6">
    <location>
        <begin position="253"/>
        <end position="273"/>
    </location>
</feature>
<evidence type="ECO:0000313" key="8">
    <source>
        <dbReference type="EMBL" id="MFC3194365.1"/>
    </source>
</evidence>
<dbReference type="EMBL" id="JBHRTS010000004">
    <property type="protein sequence ID" value="MFC3194365.1"/>
    <property type="molecule type" value="Genomic_DNA"/>
</dbReference>
<feature type="transmembrane region" description="Helical" evidence="6">
    <location>
        <begin position="399"/>
        <end position="418"/>
    </location>
</feature>
<dbReference type="NCBIfam" id="TIGR00785">
    <property type="entry name" value="dass"/>
    <property type="match status" value="1"/>
</dbReference>
<evidence type="ECO:0000313" key="9">
    <source>
        <dbReference type="Proteomes" id="UP001595533"/>
    </source>
</evidence>
<keyword evidence="2" id="KW-0813">Transport</keyword>
<reference evidence="9" key="1">
    <citation type="journal article" date="2019" name="Int. J. Syst. Evol. Microbiol.">
        <title>The Global Catalogue of Microorganisms (GCM) 10K type strain sequencing project: providing services to taxonomists for standard genome sequencing and annotation.</title>
        <authorList>
            <consortium name="The Broad Institute Genomics Platform"/>
            <consortium name="The Broad Institute Genome Sequencing Center for Infectious Disease"/>
            <person name="Wu L."/>
            <person name="Ma J."/>
        </authorList>
    </citation>
    <scope>NUCLEOTIDE SEQUENCE [LARGE SCALE GENOMIC DNA]</scope>
    <source>
        <strain evidence="9">KCTC 42953</strain>
    </source>
</reference>
<feature type="transmembrane region" description="Helical" evidence="6">
    <location>
        <begin position="80"/>
        <end position="99"/>
    </location>
</feature>
<feature type="transmembrane region" description="Helical" evidence="6">
    <location>
        <begin position="439"/>
        <end position="456"/>
    </location>
</feature>
<feature type="transmembrane region" description="Helical" evidence="6">
    <location>
        <begin position="202"/>
        <end position="224"/>
    </location>
</feature>
<keyword evidence="3 6" id="KW-0812">Transmembrane</keyword>
<evidence type="ECO:0000259" key="7">
    <source>
        <dbReference type="Pfam" id="PF03600"/>
    </source>
</evidence>
<feature type="transmembrane region" description="Helical" evidence="6">
    <location>
        <begin position="319"/>
        <end position="342"/>
    </location>
</feature>
<dbReference type="InterPro" id="IPR004680">
    <property type="entry name" value="Cit_transptr-like_dom"/>
</dbReference>
<feature type="transmembrane region" description="Helical" evidence="6">
    <location>
        <begin position="7"/>
        <end position="27"/>
    </location>
</feature>
<keyword evidence="9" id="KW-1185">Reference proteome</keyword>
<accession>A0ABV7JBY4</accession>
<feature type="transmembrane region" description="Helical" evidence="6">
    <location>
        <begin position="47"/>
        <end position="68"/>
    </location>
</feature>
<feature type="transmembrane region" description="Helical" evidence="6">
    <location>
        <begin position="279"/>
        <end position="298"/>
    </location>
</feature>
<sequence length="457" mass="49585">MIAKKIVTFFTAWASLTLLYLFDLIDYPQYITLLITSTTAILWVTEWLPIPVASLLPIALFPLLGIITPTEVAQAYGSPLIILLMGGFLLSTAMAHSHTHQLLAHKVLSAIGTDSPTKIILGFMVTAFLLSMWISNTATTLMLLPIAMAVISFNQDRQFAIMLLIGIAYSASIGGTMTPIGTPPNLIMIQNYQAGTGTEIGFVEWMSQVAPAVLLFFPLMVWILSRQIRSNTPFSHDLDLTAKRITTAQQRTLLVFLITAILWVTRTAPFGGWKSWLELPNANDASVALLGVVLMFMVPDGKGGKLLTWKTANTIPWGVLLLFSGGMVIAAGFKATGLSALLADQLMFLQQAHIFWVILVICFSITFLTEITSNTATTAIIMPILFSAAQAMEIDPMKIMIPAAISASCAFMLPVATAPNAIVYGSEQVPIKAMIKQGFTLNLTGAVIIASVSAWWL</sequence>
<proteinExistence type="predicted"/>
<dbReference type="CDD" id="cd01115">
    <property type="entry name" value="SLC13_permease"/>
    <property type="match status" value="1"/>
</dbReference>
<dbReference type="Proteomes" id="UP001595533">
    <property type="component" value="Unassembled WGS sequence"/>
</dbReference>
<evidence type="ECO:0000256" key="2">
    <source>
        <dbReference type="ARBA" id="ARBA00022448"/>
    </source>
</evidence>
<evidence type="ECO:0000256" key="5">
    <source>
        <dbReference type="ARBA" id="ARBA00023136"/>
    </source>
</evidence>
<evidence type="ECO:0000256" key="6">
    <source>
        <dbReference type="SAM" id="Phobius"/>
    </source>
</evidence>
<dbReference type="InterPro" id="IPR001898">
    <property type="entry name" value="SLC13A/DASS"/>
</dbReference>
<feature type="transmembrane region" description="Helical" evidence="6">
    <location>
        <begin position="159"/>
        <end position="182"/>
    </location>
</feature>
<feature type="transmembrane region" description="Helical" evidence="6">
    <location>
        <begin position="375"/>
        <end position="393"/>
    </location>
</feature>
<protein>
    <submittedName>
        <fullName evidence="8">SLC13 family permease</fullName>
    </submittedName>
</protein>